<dbReference type="AlphaFoldDB" id="A0AAX7U0V6"/>
<dbReference type="SMART" id="SM00191">
    <property type="entry name" value="Int_alpha"/>
    <property type="match status" value="6"/>
</dbReference>
<dbReference type="Proteomes" id="UP000265100">
    <property type="component" value="Chromosome 16"/>
</dbReference>
<dbReference type="PANTHER" id="PTHR23220">
    <property type="entry name" value="INTEGRIN ALPHA"/>
    <property type="match status" value="1"/>
</dbReference>
<keyword evidence="7" id="KW-0472">Membrane</keyword>
<dbReference type="InterPro" id="IPR013649">
    <property type="entry name" value="Integrin_alpha_Ig-like_1"/>
</dbReference>
<proteinExistence type="inferred from homology"/>
<dbReference type="Gene3D" id="2.130.10.130">
    <property type="entry name" value="Integrin alpha, N-terminal"/>
    <property type="match status" value="1"/>
</dbReference>
<dbReference type="GO" id="GO:0033627">
    <property type="term" value="P:cell adhesion mediated by integrin"/>
    <property type="evidence" value="ECO:0007669"/>
    <property type="project" value="TreeGrafter"/>
</dbReference>
<evidence type="ECO:0000256" key="1">
    <source>
        <dbReference type="ARBA" id="ARBA00004479"/>
    </source>
</evidence>
<evidence type="ECO:0000256" key="10">
    <source>
        <dbReference type="PROSITE-ProRule" id="PRU00803"/>
    </source>
</evidence>
<keyword evidence="5 11" id="KW-0130">Cell adhesion</keyword>
<dbReference type="GO" id="GO:0098609">
    <property type="term" value="P:cell-cell adhesion"/>
    <property type="evidence" value="ECO:0007669"/>
    <property type="project" value="TreeGrafter"/>
</dbReference>
<dbReference type="GO" id="GO:0008305">
    <property type="term" value="C:integrin complex"/>
    <property type="evidence" value="ECO:0007669"/>
    <property type="project" value="InterPro"/>
</dbReference>
<keyword evidence="8 11" id="KW-0675">Receptor</keyword>
<protein>
    <recommendedName>
        <fullName evidence="12">Integrin alpha first immunoglubulin-like domain-containing protein</fullName>
    </recommendedName>
</protein>
<name>A0AAX7U0V6_ASTCA</name>
<dbReference type="InterPro" id="IPR032695">
    <property type="entry name" value="Integrin_dom_sf"/>
</dbReference>
<gene>
    <name evidence="13" type="primary">ITGA4</name>
</gene>
<keyword evidence="4" id="KW-0677">Repeat</keyword>
<evidence type="ECO:0000256" key="3">
    <source>
        <dbReference type="ARBA" id="ARBA00022729"/>
    </source>
</evidence>
<dbReference type="Ensembl" id="ENSACLT00000057367.1">
    <property type="protein sequence ID" value="ENSACLP00000062415.1"/>
    <property type="gene ID" value="ENSACLG00000025607.2"/>
</dbReference>
<dbReference type="Pfam" id="PF08441">
    <property type="entry name" value="Integrin_A_Ig_1"/>
    <property type="match status" value="1"/>
</dbReference>
<dbReference type="GeneTree" id="ENSGT00940000158443"/>
<keyword evidence="14" id="KW-1185">Reference proteome</keyword>
<evidence type="ECO:0000256" key="7">
    <source>
        <dbReference type="ARBA" id="ARBA00023136"/>
    </source>
</evidence>
<evidence type="ECO:0000256" key="9">
    <source>
        <dbReference type="ARBA" id="ARBA00023180"/>
    </source>
</evidence>
<dbReference type="Gene3D" id="2.60.40.1510">
    <property type="entry name" value="ntegrin, alpha v. Chain A, domain 3"/>
    <property type="match status" value="1"/>
</dbReference>
<dbReference type="InterPro" id="IPR013517">
    <property type="entry name" value="FG-GAP"/>
</dbReference>
<reference evidence="14" key="2">
    <citation type="submission" date="2023-03" db="EMBL/GenBank/DDBJ databases">
        <authorList>
            <consortium name="Wellcome Sanger Institute Data Sharing"/>
        </authorList>
    </citation>
    <scope>NUCLEOTIDE SEQUENCE [LARGE SCALE GENOMIC DNA]</scope>
</reference>
<dbReference type="SUPFAM" id="SSF69179">
    <property type="entry name" value="Integrin domains"/>
    <property type="match status" value="2"/>
</dbReference>
<dbReference type="Pfam" id="PF01839">
    <property type="entry name" value="FG-GAP"/>
    <property type="match status" value="2"/>
</dbReference>
<feature type="repeat" description="FG-GAP" evidence="10">
    <location>
        <begin position="361"/>
        <end position="417"/>
    </location>
</feature>
<evidence type="ECO:0000313" key="14">
    <source>
        <dbReference type="Proteomes" id="UP000265100"/>
    </source>
</evidence>
<organism evidence="13 14">
    <name type="scientific">Astatotilapia calliptera</name>
    <name type="common">Eastern happy</name>
    <name type="synonym">Chromis callipterus</name>
    <dbReference type="NCBI Taxonomy" id="8154"/>
    <lineage>
        <taxon>Eukaryota</taxon>
        <taxon>Metazoa</taxon>
        <taxon>Chordata</taxon>
        <taxon>Craniata</taxon>
        <taxon>Vertebrata</taxon>
        <taxon>Euteleostomi</taxon>
        <taxon>Actinopterygii</taxon>
        <taxon>Neopterygii</taxon>
        <taxon>Teleostei</taxon>
        <taxon>Neoteleostei</taxon>
        <taxon>Acanthomorphata</taxon>
        <taxon>Ovalentaria</taxon>
        <taxon>Cichlomorphae</taxon>
        <taxon>Cichliformes</taxon>
        <taxon>Cichlidae</taxon>
        <taxon>African cichlids</taxon>
        <taxon>Pseudocrenilabrinae</taxon>
        <taxon>Haplochromini</taxon>
        <taxon>Astatotilapia</taxon>
    </lineage>
</organism>
<dbReference type="PRINTS" id="PR01185">
    <property type="entry name" value="INTEGRINA"/>
</dbReference>
<dbReference type="PANTHER" id="PTHR23220:SF78">
    <property type="entry name" value="INTEGRIN ALPHA-4"/>
    <property type="match status" value="1"/>
</dbReference>
<accession>A0AAX7U0V6</accession>
<evidence type="ECO:0000256" key="11">
    <source>
        <dbReference type="RuleBase" id="RU003762"/>
    </source>
</evidence>
<dbReference type="InterPro" id="IPR013519">
    <property type="entry name" value="Int_alpha_beta-p"/>
</dbReference>
<reference evidence="13 14" key="1">
    <citation type="submission" date="2018-05" db="EMBL/GenBank/DDBJ databases">
        <authorList>
            <person name="Datahose"/>
        </authorList>
    </citation>
    <scope>NUCLEOTIDE SEQUENCE</scope>
</reference>
<evidence type="ECO:0000256" key="8">
    <source>
        <dbReference type="ARBA" id="ARBA00023170"/>
    </source>
</evidence>
<feature type="repeat" description="FG-GAP" evidence="10">
    <location>
        <begin position="44"/>
        <end position="105"/>
    </location>
</feature>
<dbReference type="PROSITE" id="PS51470">
    <property type="entry name" value="FG_GAP"/>
    <property type="match status" value="4"/>
</dbReference>
<reference evidence="13" key="4">
    <citation type="submission" date="2025-09" db="UniProtKB">
        <authorList>
            <consortium name="Ensembl"/>
        </authorList>
    </citation>
    <scope>IDENTIFICATION</scope>
</reference>
<keyword evidence="9" id="KW-0325">Glycoprotein</keyword>
<comment type="similarity">
    <text evidence="2 11">Belongs to the integrin alpha chain family.</text>
</comment>
<feature type="repeat" description="FG-GAP" evidence="10">
    <location>
        <begin position="421"/>
        <end position="483"/>
    </location>
</feature>
<dbReference type="InterPro" id="IPR000413">
    <property type="entry name" value="Integrin_alpha"/>
</dbReference>
<feature type="domain" description="Integrin alpha first immunoglubulin-like" evidence="12">
    <location>
        <begin position="468"/>
        <end position="551"/>
    </location>
</feature>
<evidence type="ECO:0000256" key="4">
    <source>
        <dbReference type="ARBA" id="ARBA00022737"/>
    </source>
</evidence>
<comment type="subcellular location">
    <subcellularLocation>
        <location evidence="1 11">Membrane</location>
        <topology evidence="1 11">Single-pass type I membrane protein</topology>
    </subcellularLocation>
</comment>
<dbReference type="Gene3D" id="2.60.40.1460">
    <property type="entry name" value="Integrin domains. Chain A, domain 2"/>
    <property type="match status" value="1"/>
</dbReference>
<sequence length="670" mass="73518">QLVELCIWAGSRGKLIVSAASVSALVMVLVQTLVPPAAGYSLDQDHSLEFKGPPSSMFGYSVLLYRHNTESWLVVGAPVANTSSDHSVSPGAVLRCSIAAAGPRKCHHMTAGVYVSWCGKTCEAEQDHQWMGVSLSRQPEKEGGHILACGHRWKNVFYSKKDGQNNKLPNGVCYRFGSDMKTYKAMTPCYRDHQRKFGEDYGSCQAGISNFLTEDLVIMGAPGTSYWTGSVLVYNSTSGKISAYLDNDNTEAVKFGSYLGYSVGAGHFLSPASVEVVGGAPQYNQKGKVFIFTVDNSVLQIVAQVSGKELGSYFGSSVCAVDLNADGLSDLLVGAPMATGNVREEGRVHVYINQGQVEEQFQLTGSNAYAARFGESIADLGDLDDDGYPDVVIGAPHEDDLKGAVYIYNGRKEGISSTPSQRITGSTLGHDLRMFGQSLSSGIDIDDNGYKDVAVGAFLSDSAVVLRTRPVIQVNASLILPEQIDDRMALCRELKHPAPCFNVTICFSVQSRHFRGHIDLQYNLTSDLLHKPSFPPRFYFHGNGSSNITNERVRKDVRDIFTPVQFVVSYSLRETNSRRASSTSFPPLKPILQRSRKFDSERCLLFVVFVFSQQEYFALGSGQTIMLKASLLNSGDDAFLPRLTLRLPSNIHYIKVLQNVSQTFRYPLYF</sequence>
<keyword evidence="3" id="KW-0732">Signal</keyword>
<dbReference type="GO" id="GO:0005178">
    <property type="term" value="F:integrin binding"/>
    <property type="evidence" value="ECO:0007669"/>
    <property type="project" value="TreeGrafter"/>
</dbReference>
<evidence type="ECO:0000256" key="2">
    <source>
        <dbReference type="ARBA" id="ARBA00008054"/>
    </source>
</evidence>
<dbReference type="InterPro" id="IPR028994">
    <property type="entry name" value="Integrin_alpha_N"/>
</dbReference>
<dbReference type="SUPFAM" id="SSF69318">
    <property type="entry name" value="Integrin alpha N-terminal domain"/>
    <property type="match status" value="1"/>
</dbReference>
<dbReference type="GO" id="GO:0007160">
    <property type="term" value="P:cell-matrix adhesion"/>
    <property type="evidence" value="ECO:0007669"/>
    <property type="project" value="TreeGrafter"/>
</dbReference>
<dbReference type="GO" id="GO:0007229">
    <property type="term" value="P:integrin-mediated signaling pathway"/>
    <property type="evidence" value="ECO:0007669"/>
    <property type="project" value="UniProtKB-KW"/>
</dbReference>
<feature type="repeat" description="FG-GAP" evidence="10">
    <location>
        <begin position="300"/>
        <end position="360"/>
    </location>
</feature>
<reference evidence="13" key="3">
    <citation type="submission" date="2025-08" db="UniProtKB">
        <authorList>
            <consortium name="Ensembl"/>
        </authorList>
    </citation>
    <scope>IDENTIFICATION</scope>
</reference>
<evidence type="ECO:0000259" key="12">
    <source>
        <dbReference type="Pfam" id="PF08441"/>
    </source>
</evidence>
<evidence type="ECO:0000256" key="6">
    <source>
        <dbReference type="ARBA" id="ARBA00023037"/>
    </source>
</evidence>
<evidence type="ECO:0000256" key="5">
    <source>
        <dbReference type="ARBA" id="ARBA00022889"/>
    </source>
</evidence>
<dbReference type="GO" id="GO:0009897">
    <property type="term" value="C:external side of plasma membrane"/>
    <property type="evidence" value="ECO:0007669"/>
    <property type="project" value="TreeGrafter"/>
</dbReference>
<evidence type="ECO:0000313" key="13">
    <source>
        <dbReference type="Ensembl" id="ENSACLP00000062415.1"/>
    </source>
</evidence>
<keyword evidence="6 11" id="KW-0401">Integrin</keyword>